<organism evidence="1">
    <name type="scientific">hydrothermal vent metagenome</name>
    <dbReference type="NCBI Taxonomy" id="652676"/>
    <lineage>
        <taxon>unclassified sequences</taxon>
        <taxon>metagenomes</taxon>
        <taxon>ecological metagenomes</taxon>
    </lineage>
</organism>
<accession>A0A3B1DJQ2</accession>
<sequence length="46" mass="5542">MKTVRKSRTKKKFEPFYSDILKLSQKKNISLSEARKELIRKTTKQQ</sequence>
<name>A0A3B1DJQ2_9ZZZZ</name>
<dbReference type="EMBL" id="UOGD01000430">
    <property type="protein sequence ID" value="VAX28837.1"/>
    <property type="molecule type" value="Genomic_DNA"/>
</dbReference>
<gene>
    <name evidence="1" type="ORF">MNBD_IGNAVI01-2122</name>
</gene>
<evidence type="ECO:0000313" key="1">
    <source>
        <dbReference type="EMBL" id="VAX28837.1"/>
    </source>
</evidence>
<dbReference type="AlphaFoldDB" id="A0A3B1DJQ2"/>
<protein>
    <submittedName>
        <fullName evidence="1">Uncharacterized protein</fullName>
    </submittedName>
</protein>
<reference evidence="1" key="1">
    <citation type="submission" date="2018-06" db="EMBL/GenBank/DDBJ databases">
        <authorList>
            <person name="Zhirakovskaya E."/>
        </authorList>
    </citation>
    <scope>NUCLEOTIDE SEQUENCE</scope>
</reference>
<proteinExistence type="predicted"/>